<dbReference type="AlphaFoldDB" id="A0A7J7V3Q2"/>
<protein>
    <submittedName>
        <fullName evidence="1">Uncharacterized protein</fullName>
    </submittedName>
</protein>
<keyword evidence="2" id="KW-1185">Reference proteome</keyword>
<accession>A0A7J7V3Q2</accession>
<organism evidence="1 2">
    <name type="scientific">Myotis myotis</name>
    <name type="common">Greater mouse-eared bat</name>
    <name type="synonym">Vespertilio myotis</name>
    <dbReference type="NCBI Taxonomy" id="51298"/>
    <lineage>
        <taxon>Eukaryota</taxon>
        <taxon>Metazoa</taxon>
        <taxon>Chordata</taxon>
        <taxon>Craniata</taxon>
        <taxon>Vertebrata</taxon>
        <taxon>Euteleostomi</taxon>
        <taxon>Mammalia</taxon>
        <taxon>Eutheria</taxon>
        <taxon>Laurasiatheria</taxon>
        <taxon>Chiroptera</taxon>
        <taxon>Yangochiroptera</taxon>
        <taxon>Vespertilionidae</taxon>
        <taxon>Myotis</taxon>
    </lineage>
</organism>
<gene>
    <name evidence="1" type="ORF">mMyoMyo1_008532</name>
</gene>
<reference evidence="1 2" key="1">
    <citation type="journal article" date="2020" name="Nature">
        <title>Six reference-quality genomes reveal evolution of bat adaptations.</title>
        <authorList>
            <person name="Jebb D."/>
            <person name="Huang Z."/>
            <person name="Pippel M."/>
            <person name="Hughes G.M."/>
            <person name="Lavrichenko K."/>
            <person name="Devanna P."/>
            <person name="Winkler S."/>
            <person name="Jermiin L.S."/>
            <person name="Skirmuntt E.C."/>
            <person name="Katzourakis A."/>
            <person name="Burkitt-Gray L."/>
            <person name="Ray D.A."/>
            <person name="Sullivan K.A.M."/>
            <person name="Roscito J.G."/>
            <person name="Kirilenko B.M."/>
            <person name="Davalos L.M."/>
            <person name="Corthals A.P."/>
            <person name="Power M.L."/>
            <person name="Jones G."/>
            <person name="Ransome R.D."/>
            <person name="Dechmann D.K.N."/>
            <person name="Locatelli A.G."/>
            <person name="Puechmaille S.J."/>
            <person name="Fedrigo O."/>
            <person name="Jarvis E.D."/>
            <person name="Hiller M."/>
            <person name="Vernes S.C."/>
            <person name="Myers E.W."/>
            <person name="Teeling E.C."/>
        </authorList>
    </citation>
    <scope>NUCLEOTIDE SEQUENCE [LARGE SCALE GENOMIC DNA]</scope>
    <source>
        <strain evidence="1">MMyoMyo1</strain>
        <tissue evidence="1">Flight muscle</tissue>
    </source>
</reference>
<proteinExistence type="predicted"/>
<evidence type="ECO:0000313" key="1">
    <source>
        <dbReference type="EMBL" id="KAF6319795.1"/>
    </source>
</evidence>
<dbReference type="Proteomes" id="UP000527355">
    <property type="component" value="Unassembled WGS sequence"/>
</dbReference>
<comment type="caution">
    <text evidence="1">The sequence shown here is derived from an EMBL/GenBank/DDBJ whole genome shotgun (WGS) entry which is preliminary data.</text>
</comment>
<dbReference type="EMBL" id="JABWUV010000011">
    <property type="protein sequence ID" value="KAF6319795.1"/>
    <property type="molecule type" value="Genomic_DNA"/>
</dbReference>
<sequence length="182" mass="20055">MTKYCAMWLHCGEAKISFPYEFNLGYAGKGKQCQPRSYRLRKPPPTRDCLDHLCHVLDVPAGFSPMVKGTAAQNGSIHSVRLSKATDWDQDEVISPVCRQCQYHPQWETLFIYPPETRVAELTPTEGMAGFTQTELAVSPKGELELETLAETEGFGFEAGATFPSLSASSPCAPRVGDPLVQ</sequence>
<evidence type="ECO:0000313" key="2">
    <source>
        <dbReference type="Proteomes" id="UP000527355"/>
    </source>
</evidence>
<name>A0A7J7V3Q2_MYOMY</name>